<dbReference type="InterPro" id="IPR016181">
    <property type="entry name" value="Acyl_CoA_acyltransferase"/>
</dbReference>
<dbReference type="InterPro" id="IPR000182">
    <property type="entry name" value="GNAT_dom"/>
</dbReference>
<dbReference type="Proteomes" id="UP000075418">
    <property type="component" value="Unassembled WGS sequence"/>
</dbReference>
<dbReference type="Pfam" id="PF00583">
    <property type="entry name" value="Acetyltransf_1"/>
    <property type="match status" value="1"/>
</dbReference>
<dbReference type="SUPFAM" id="SSF55729">
    <property type="entry name" value="Acyl-CoA N-acyltransferases (Nat)"/>
    <property type="match status" value="1"/>
</dbReference>
<comment type="caution">
    <text evidence="4">The sequence shown here is derived from an EMBL/GenBank/DDBJ whole genome shotgun (WGS) entry which is preliminary data.</text>
</comment>
<evidence type="ECO:0000259" key="3">
    <source>
        <dbReference type="PROSITE" id="PS51186"/>
    </source>
</evidence>
<dbReference type="AlphaFoldDB" id="A0A151A774"/>
<dbReference type="EMBL" id="LUGM01000002">
    <property type="protein sequence ID" value="KYH15228.1"/>
    <property type="molecule type" value="Genomic_DNA"/>
</dbReference>
<keyword evidence="1 4" id="KW-0808">Transferase</keyword>
<dbReference type="GO" id="GO:0016747">
    <property type="term" value="F:acyltransferase activity, transferring groups other than amino-acyl groups"/>
    <property type="evidence" value="ECO:0007669"/>
    <property type="project" value="InterPro"/>
</dbReference>
<dbReference type="Gene3D" id="3.40.630.30">
    <property type="match status" value="1"/>
</dbReference>
<evidence type="ECO:0000256" key="1">
    <source>
        <dbReference type="ARBA" id="ARBA00022679"/>
    </source>
</evidence>
<dbReference type="CDD" id="cd04301">
    <property type="entry name" value="NAT_SF"/>
    <property type="match status" value="1"/>
</dbReference>
<reference evidence="4 5" key="1">
    <citation type="submission" date="2016-02" db="EMBL/GenBank/DDBJ databases">
        <title>Draft genome sequence of hydrocarbon degrading Staphylococcus saprophyticus Strain CNV2, isolated from crude-oil contaminated soil from Noonmati Oil Refinery, Guwahati, Assam, India.</title>
        <authorList>
            <person name="Mukherjee A."/>
            <person name="Chettri B."/>
            <person name="Langpoklakpam J."/>
            <person name="Singh A.K."/>
            <person name="Chattopadhyay D.J."/>
        </authorList>
    </citation>
    <scope>NUCLEOTIDE SEQUENCE [LARGE SCALE GENOMIC DNA]</scope>
    <source>
        <strain evidence="4 5">CNV2</strain>
    </source>
</reference>
<dbReference type="PROSITE" id="PS51186">
    <property type="entry name" value="GNAT"/>
    <property type="match status" value="1"/>
</dbReference>
<evidence type="ECO:0000256" key="2">
    <source>
        <dbReference type="ARBA" id="ARBA00023315"/>
    </source>
</evidence>
<evidence type="ECO:0000313" key="4">
    <source>
        <dbReference type="EMBL" id="KYH15228.1"/>
    </source>
</evidence>
<evidence type="ECO:0000313" key="5">
    <source>
        <dbReference type="Proteomes" id="UP000075418"/>
    </source>
</evidence>
<dbReference type="PANTHER" id="PTHR43800:SF1">
    <property type="entry name" value="PEPTIDYL-LYSINE N-ACETYLTRANSFERASE YJAB"/>
    <property type="match status" value="1"/>
</dbReference>
<dbReference type="PANTHER" id="PTHR43800">
    <property type="entry name" value="PEPTIDYL-LYSINE N-ACETYLTRANSFERASE YJAB"/>
    <property type="match status" value="1"/>
</dbReference>
<proteinExistence type="predicted"/>
<feature type="domain" description="N-acetyltransferase" evidence="3">
    <location>
        <begin position="2"/>
        <end position="152"/>
    </location>
</feature>
<protein>
    <submittedName>
        <fullName evidence="4">Acetyltransferase</fullName>
    </submittedName>
</protein>
<name>A0A151A774_9STAP</name>
<gene>
    <name evidence="4" type="ORF">A0131_10680</name>
</gene>
<dbReference type="RefSeq" id="WP_061855370.1">
    <property type="nucleotide sequence ID" value="NZ_LUGM01000002.1"/>
</dbReference>
<accession>A0A151A774</accession>
<keyword evidence="2" id="KW-0012">Acyltransferase</keyword>
<sequence>MYTVRKATPNDVLGIRDVATKAWYNTYLNIYAATTVNDLLAASYNEQHLNKRLQEQLFLVVEADNEIIGFANFIYGKELYLSAHYVTPVSQHHGYGSELLDQGLAQFKGQYNKVYLEVDNQNEEAVSFYKNKGFEILRSYNHVMYGETMNLALMYKTLN</sequence>
<organism evidence="4 5">
    <name type="scientific">Staphylococcus kloosii</name>
    <dbReference type="NCBI Taxonomy" id="29384"/>
    <lineage>
        <taxon>Bacteria</taxon>
        <taxon>Bacillati</taxon>
        <taxon>Bacillota</taxon>
        <taxon>Bacilli</taxon>
        <taxon>Bacillales</taxon>
        <taxon>Staphylococcaceae</taxon>
        <taxon>Staphylococcus</taxon>
    </lineage>
</organism>